<keyword evidence="5" id="KW-1185">Reference proteome</keyword>
<dbReference type="EMBL" id="QDEB01002700">
    <property type="protein sequence ID" value="RZC43014.1"/>
    <property type="molecule type" value="Genomic_DNA"/>
</dbReference>
<proteinExistence type="predicted"/>
<reference evidence="4 5" key="1">
    <citation type="submission" date="2017-03" db="EMBL/GenBank/DDBJ databases">
        <title>Genome of the blue death feigning beetle - Asbolus verrucosus.</title>
        <authorList>
            <person name="Rider S.D."/>
        </authorList>
    </citation>
    <scope>NUCLEOTIDE SEQUENCE [LARGE SCALE GENOMIC DNA]</scope>
    <source>
        <strain evidence="4">Butters</strain>
        <tissue evidence="4">Head and leg muscle</tissue>
    </source>
</reference>
<dbReference type="Proteomes" id="UP000292052">
    <property type="component" value="Unassembled WGS sequence"/>
</dbReference>
<evidence type="ECO:0000313" key="4">
    <source>
        <dbReference type="EMBL" id="RZC43014.1"/>
    </source>
</evidence>
<dbReference type="InterPro" id="IPR027145">
    <property type="entry name" value="PWP2"/>
</dbReference>
<dbReference type="GO" id="GO:0000462">
    <property type="term" value="P:maturation of SSU-rRNA from tricistronic rRNA transcript (SSU-rRNA, 5.8S rRNA, LSU-rRNA)"/>
    <property type="evidence" value="ECO:0007669"/>
    <property type="project" value="TreeGrafter"/>
</dbReference>
<dbReference type="Pfam" id="PF04003">
    <property type="entry name" value="Utp12"/>
    <property type="match status" value="1"/>
</dbReference>
<dbReference type="OrthoDB" id="3142434at2759"/>
<keyword evidence="2" id="KW-0677">Repeat</keyword>
<keyword evidence="1" id="KW-0853">WD repeat</keyword>
<protein>
    <submittedName>
        <fullName evidence="4">Periodic tryptophan protein 2-like protein</fullName>
    </submittedName>
</protein>
<sequence>MTEFGNVALTEERDEREGGNVTLKLPALTTAMKLNEAALIQEVIETVPVKDVELIVSNLSEQYVHRLLIIIASALDSSRHFEYYLIWAQNLITLHGPKISNRKSTSHLLALEKSLVRKYEQISKM</sequence>
<dbReference type="STRING" id="1661398.A0A482WD55"/>
<evidence type="ECO:0000259" key="3">
    <source>
        <dbReference type="Pfam" id="PF04003"/>
    </source>
</evidence>
<dbReference type="PANTHER" id="PTHR19858">
    <property type="entry name" value="WD40 REPEAT PROTEIN"/>
    <property type="match status" value="1"/>
</dbReference>
<dbReference type="GO" id="GO:0032040">
    <property type="term" value="C:small-subunit processome"/>
    <property type="evidence" value="ECO:0007669"/>
    <property type="project" value="TreeGrafter"/>
</dbReference>
<dbReference type="InterPro" id="IPR007148">
    <property type="entry name" value="SSU_processome_Utp12"/>
</dbReference>
<name>A0A482WD55_ASBVE</name>
<accession>A0A482WD55</accession>
<evidence type="ECO:0000313" key="5">
    <source>
        <dbReference type="Proteomes" id="UP000292052"/>
    </source>
</evidence>
<evidence type="ECO:0000256" key="1">
    <source>
        <dbReference type="ARBA" id="ARBA00022574"/>
    </source>
</evidence>
<dbReference type="AlphaFoldDB" id="A0A482WD55"/>
<dbReference type="GO" id="GO:0000028">
    <property type="term" value="P:ribosomal small subunit assembly"/>
    <property type="evidence" value="ECO:0007669"/>
    <property type="project" value="TreeGrafter"/>
</dbReference>
<dbReference type="GO" id="GO:0034388">
    <property type="term" value="C:Pwp2p-containing subcomplex of 90S preribosome"/>
    <property type="evidence" value="ECO:0007669"/>
    <property type="project" value="TreeGrafter"/>
</dbReference>
<gene>
    <name evidence="4" type="ORF">BDFB_006863</name>
</gene>
<feature type="domain" description="Small-subunit processome Utp12" evidence="3">
    <location>
        <begin position="35"/>
        <end position="125"/>
    </location>
</feature>
<organism evidence="4 5">
    <name type="scientific">Asbolus verrucosus</name>
    <name type="common">Desert ironclad beetle</name>
    <dbReference type="NCBI Taxonomy" id="1661398"/>
    <lineage>
        <taxon>Eukaryota</taxon>
        <taxon>Metazoa</taxon>
        <taxon>Ecdysozoa</taxon>
        <taxon>Arthropoda</taxon>
        <taxon>Hexapoda</taxon>
        <taxon>Insecta</taxon>
        <taxon>Pterygota</taxon>
        <taxon>Neoptera</taxon>
        <taxon>Endopterygota</taxon>
        <taxon>Coleoptera</taxon>
        <taxon>Polyphaga</taxon>
        <taxon>Cucujiformia</taxon>
        <taxon>Tenebrionidae</taxon>
        <taxon>Pimeliinae</taxon>
        <taxon>Asbolus</taxon>
    </lineage>
</organism>
<comment type="caution">
    <text evidence="4">The sequence shown here is derived from an EMBL/GenBank/DDBJ whole genome shotgun (WGS) entry which is preliminary data.</text>
</comment>
<evidence type="ECO:0000256" key="2">
    <source>
        <dbReference type="ARBA" id="ARBA00022737"/>
    </source>
</evidence>
<dbReference type="PANTHER" id="PTHR19858:SF0">
    <property type="entry name" value="PERIODIC TRYPTOPHAN PROTEIN 2 HOMOLOG"/>
    <property type="match status" value="1"/>
</dbReference>